<name>A0ABQ5WBW4_9HYPH</name>
<proteinExistence type="predicted"/>
<dbReference type="RefSeq" id="WP_284342632.1">
    <property type="nucleotide sequence ID" value="NZ_BSNS01000023.1"/>
</dbReference>
<dbReference type="Proteomes" id="UP001156691">
    <property type="component" value="Unassembled WGS sequence"/>
</dbReference>
<evidence type="ECO:0000259" key="1">
    <source>
        <dbReference type="Pfam" id="PF21834"/>
    </source>
</evidence>
<reference evidence="3" key="1">
    <citation type="journal article" date="2019" name="Int. J. Syst. Evol. Microbiol.">
        <title>The Global Catalogue of Microorganisms (GCM) 10K type strain sequencing project: providing services to taxonomists for standard genome sequencing and annotation.</title>
        <authorList>
            <consortium name="The Broad Institute Genomics Platform"/>
            <consortium name="The Broad Institute Genome Sequencing Center for Infectious Disease"/>
            <person name="Wu L."/>
            <person name="Ma J."/>
        </authorList>
    </citation>
    <scope>NUCLEOTIDE SEQUENCE [LARGE SCALE GENOMIC DNA]</scope>
    <source>
        <strain evidence="3">NBRC 112416</strain>
    </source>
</reference>
<comment type="caution">
    <text evidence="2">The sequence shown here is derived from an EMBL/GenBank/DDBJ whole genome shotgun (WGS) entry which is preliminary data.</text>
</comment>
<organism evidence="2 3">
    <name type="scientific">Devosia nitrariae</name>
    <dbReference type="NCBI Taxonomy" id="2071872"/>
    <lineage>
        <taxon>Bacteria</taxon>
        <taxon>Pseudomonadati</taxon>
        <taxon>Pseudomonadota</taxon>
        <taxon>Alphaproteobacteria</taxon>
        <taxon>Hyphomicrobiales</taxon>
        <taxon>Devosiaceae</taxon>
        <taxon>Devosia</taxon>
    </lineage>
</organism>
<evidence type="ECO:0000313" key="2">
    <source>
        <dbReference type="EMBL" id="GLQ57239.1"/>
    </source>
</evidence>
<dbReference type="Pfam" id="PF21834">
    <property type="entry name" value="DUF6894"/>
    <property type="match status" value="1"/>
</dbReference>
<keyword evidence="3" id="KW-1185">Reference proteome</keyword>
<accession>A0ABQ5WBW4</accession>
<sequence>MPHYFFDVENGSAFRDYVGRDLASLQAAKREADEALSAAVKNDLSRDTRRDIAINVRDEASIVVLRVALSYSATPPLPQG</sequence>
<evidence type="ECO:0000313" key="3">
    <source>
        <dbReference type="Proteomes" id="UP001156691"/>
    </source>
</evidence>
<feature type="domain" description="DUF6894" evidence="1">
    <location>
        <begin position="3"/>
        <end position="69"/>
    </location>
</feature>
<dbReference type="EMBL" id="BSNS01000023">
    <property type="protein sequence ID" value="GLQ57239.1"/>
    <property type="molecule type" value="Genomic_DNA"/>
</dbReference>
<dbReference type="InterPro" id="IPR054189">
    <property type="entry name" value="DUF6894"/>
</dbReference>
<protein>
    <recommendedName>
        <fullName evidence="1">DUF6894 domain-containing protein</fullName>
    </recommendedName>
</protein>
<gene>
    <name evidence="2" type="ORF">GCM10010862_44980</name>
</gene>